<dbReference type="InterPro" id="IPR027417">
    <property type="entry name" value="P-loop_NTPase"/>
</dbReference>
<keyword evidence="1" id="KW-1133">Transmembrane helix</keyword>
<keyword evidence="2" id="KW-0614">Plasmid</keyword>
<proteinExistence type="predicted"/>
<accession>A0A0A0V154</accession>
<organism evidence="2">
    <name type="scientific">Bifidobacterium breve</name>
    <dbReference type="NCBI Taxonomy" id="1685"/>
    <lineage>
        <taxon>Bacteria</taxon>
        <taxon>Bacillati</taxon>
        <taxon>Actinomycetota</taxon>
        <taxon>Actinomycetes</taxon>
        <taxon>Bifidobacteriales</taxon>
        <taxon>Bifidobacteriaceae</taxon>
        <taxon>Bifidobacterium</taxon>
    </lineage>
</organism>
<reference evidence="2" key="1">
    <citation type="journal article" date="2015" name="Appl. Environ. Microbiol.">
        <title>Discovery of a conjugative megaplasmid in Bifidobacterium breve.</title>
        <authorList>
            <person name="Bottacini F."/>
            <person name="O'Connell Motherway M."/>
            <person name="Casey E."/>
            <person name="McDonnell B."/>
            <person name="Mahony J."/>
            <person name="Ventura M."/>
            <person name="van Sinderen D."/>
        </authorList>
    </citation>
    <scope>NUCLEOTIDE SEQUENCE</scope>
    <source>
        <strain evidence="2">JCM 7017</strain>
        <plasmid evidence="2">megaplasmid pMP7017</plasmid>
    </source>
</reference>
<dbReference type="EMBL" id="KM406416">
    <property type="protein sequence ID" value="AIW55112.1"/>
    <property type="molecule type" value="Genomic_DNA"/>
</dbReference>
<dbReference type="SUPFAM" id="SSF52540">
    <property type="entry name" value="P-loop containing nucleoside triphosphate hydrolases"/>
    <property type="match status" value="1"/>
</dbReference>
<protein>
    <submittedName>
        <fullName evidence="2">AAA-like domain protein, VirD4</fullName>
    </submittedName>
</protein>
<keyword evidence="1" id="KW-0812">Transmembrane</keyword>
<sequence length="873" mass="97548">MKQNEVPQWYEVTRSIQQLDADQLRSIADDVPGNLDDCTLLLVKRGNEPVKEYIYGMGDGIGKAGELAGFAISPLPDNEDPELPDMIRRSSHALVPWRARLNSKATMEKMRTDASGIRKSVEASMPPDSYVSVTLRKQGYFEQMRIRDWVADEHSTVEDGNELVAAHTLCARVTVGCADSRQNNLFAQRVGQAVFPLLSNMSSHPSHPRLGGFLAAIAVTLLTVLLSIVTPIRMQTYFWLAGFSLVMLFVPWLLSGLLFGNAKALLADDRSTRMYFRVPPHYKFACLGLFVYFSLMLLPVPVWAWIVPLVISVGMGLRWWQNTLWDDILQCPRRYWWLRRKRKANVSDTETKLGVKDKRVFATGYGPQRTTLIFSPMTTTALFVPIQKSTAVKQELHAVPEPLSHGGVFLGVDDSGRSGYLDPTQLFGGIAISGEAGSGKTVLTHGISQWAIKHRADTSPKVWGTDSRLIHFWMKDDTGVELLDAYKKDQGITDKSRVIYLTDPSSVGLDMLGMHENRNAKETAESVAKTMRYSFNPGDIQNDSQNIITQAMTIGVAASRYDQQRPGDILRRCHQLEKQYPGAEQLQQQGSPIGWAVVALCGSDGQAGSARALGQVCRALALELKDDNPLRMDLVYASRAAEQLYGRPDQKGQAARSDREILQRANASVNKVNQFLAIDHMFTPRRSTVTWEWILDHPGDYHIVLAPHNGHALPELMDKILGSWILYRFWNTVFAHCKDWAVAGKHTMLVCDELSLLSNGSDDVLQNLREQGRSFGLILVFATQYPTQLSDVLLDSFLGYTTFISYNTAIPRIASLTAARLTDNEGMDGWTSGAVANLPKYHAAVRTRDAEQIQPAFIVKIKDFDAKYRRIPE</sequence>
<evidence type="ECO:0000313" key="2">
    <source>
        <dbReference type="EMBL" id="AIW55112.1"/>
    </source>
</evidence>
<feature type="transmembrane region" description="Helical" evidence="1">
    <location>
        <begin position="238"/>
        <end position="260"/>
    </location>
</feature>
<dbReference type="RefSeq" id="WP_052791086.1">
    <property type="nucleotide sequence ID" value="NZ_KM406416.1"/>
</dbReference>
<name>A0A0A0V154_BIFBR</name>
<dbReference type="AlphaFoldDB" id="A0A0A0V154"/>
<feature type="transmembrane region" description="Helical" evidence="1">
    <location>
        <begin position="210"/>
        <end position="232"/>
    </location>
</feature>
<feature type="transmembrane region" description="Helical" evidence="1">
    <location>
        <begin position="281"/>
        <end position="306"/>
    </location>
</feature>
<evidence type="ECO:0000256" key="1">
    <source>
        <dbReference type="SAM" id="Phobius"/>
    </source>
</evidence>
<dbReference type="Gene3D" id="3.40.50.300">
    <property type="entry name" value="P-loop containing nucleotide triphosphate hydrolases"/>
    <property type="match status" value="1"/>
</dbReference>
<gene>
    <name evidence="2" type="ORF">B7017_p0059</name>
</gene>
<geneLocation type="plasmid" evidence="2">
    <name>megaplasmid pMP7017</name>
</geneLocation>
<keyword evidence="1" id="KW-0472">Membrane</keyword>